<evidence type="ECO:0000313" key="3">
    <source>
        <dbReference type="Proteomes" id="UP001569428"/>
    </source>
</evidence>
<comment type="caution">
    <text evidence="2">The sequence shown here is derived from an EMBL/GenBank/DDBJ whole genome shotgun (WGS) entry which is preliminary data.</text>
</comment>
<dbReference type="SUPFAM" id="SSF52200">
    <property type="entry name" value="Toll/Interleukin receptor TIR domain"/>
    <property type="match status" value="1"/>
</dbReference>
<reference evidence="2 3" key="1">
    <citation type="submission" date="2024-08" db="EMBL/GenBank/DDBJ databases">
        <authorList>
            <person name="Ishaq N."/>
        </authorList>
    </citation>
    <scope>NUCLEOTIDE SEQUENCE [LARGE SCALE GENOMIC DNA]</scope>
    <source>
        <strain evidence="2 3">DSM 18651</strain>
    </source>
</reference>
<dbReference type="RefSeq" id="WP_371841671.1">
    <property type="nucleotide sequence ID" value="NZ_JBGMEK010000150.1"/>
</dbReference>
<protein>
    <submittedName>
        <fullName evidence="2">TIR domain-containing protein</fullName>
    </submittedName>
</protein>
<dbReference type="EMBL" id="JBGMEK010000150">
    <property type="protein sequence ID" value="MFA0813839.1"/>
    <property type="molecule type" value="Genomic_DNA"/>
</dbReference>
<evidence type="ECO:0000259" key="1">
    <source>
        <dbReference type="Pfam" id="PF13676"/>
    </source>
</evidence>
<name>A0ABV4P673_9GAMM</name>
<dbReference type="Pfam" id="PF13676">
    <property type="entry name" value="TIR_2"/>
    <property type="match status" value="1"/>
</dbReference>
<dbReference type="InterPro" id="IPR035897">
    <property type="entry name" value="Toll_tir_struct_dom_sf"/>
</dbReference>
<organism evidence="2 3">
    <name type="scientific">Microbulbifer epialgicus</name>
    <dbReference type="NCBI Taxonomy" id="393907"/>
    <lineage>
        <taxon>Bacteria</taxon>
        <taxon>Pseudomonadati</taxon>
        <taxon>Pseudomonadota</taxon>
        <taxon>Gammaproteobacteria</taxon>
        <taxon>Cellvibrionales</taxon>
        <taxon>Microbulbiferaceae</taxon>
        <taxon>Microbulbifer</taxon>
    </lineage>
</organism>
<dbReference type="Gene3D" id="3.40.50.10140">
    <property type="entry name" value="Toll/interleukin-1 receptor homology (TIR) domain"/>
    <property type="match status" value="1"/>
</dbReference>
<proteinExistence type="predicted"/>
<feature type="domain" description="TIR" evidence="1">
    <location>
        <begin position="2"/>
        <end position="61"/>
    </location>
</feature>
<keyword evidence="3" id="KW-1185">Reference proteome</keyword>
<dbReference type="InterPro" id="IPR000157">
    <property type="entry name" value="TIR_dom"/>
</dbReference>
<sequence length="80" mass="9054">MAILSKDSVEKKWPQAEINAALARELAGKQKILPLIVGDPDLSKVSFLEQKLYLNWDSNGKHIAEEIHKMLQIPEPLEFS</sequence>
<accession>A0ABV4P673</accession>
<evidence type="ECO:0000313" key="2">
    <source>
        <dbReference type="EMBL" id="MFA0813839.1"/>
    </source>
</evidence>
<dbReference type="Proteomes" id="UP001569428">
    <property type="component" value="Unassembled WGS sequence"/>
</dbReference>
<gene>
    <name evidence="2" type="ORF">ACCI49_23480</name>
</gene>